<accession>A0A9D4TL51</accession>
<feature type="compositionally biased region" description="Gly residues" evidence="1">
    <location>
        <begin position="747"/>
        <end position="773"/>
    </location>
</feature>
<feature type="compositionally biased region" description="Low complexity" evidence="1">
    <location>
        <begin position="117"/>
        <end position="129"/>
    </location>
</feature>
<feature type="region of interest" description="Disordered" evidence="1">
    <location>
        <begin position="714"/>
        <end position="773"/>
    </location>
</feature>
<feature type="compositionally biased region" description="Polar residues" evidence="1">
    <location>
        <begin position="493"/>
        <end position="509"/>
    </location>
</feature>
<evidence type="ECO:0000313" key="3">
    <source>
        <dbReference type="Proteomes" id="UP001055712"/>
    </source>
</evidence>
<feature type="compositionally biased region" description="Low complexity" evidence="1">
    <location>
        <begin position="546"/>
        <end position="596"/>
    </location>
</feature>
<feature type="region of interest" description="Disordered" evidence="1">
    <location>
        <begin position="479"/>
        <end position="596"/>
    </location>
</feature>
<feature type="region of interest" description="Disordered" evidence="1">
    <location>
        <begin position="801"/>
        <end position="848"/>
    </location>
</feature>
<feature type="compositionally biased region" description="Low complexity" evidence="1">
    <location>
        <begin position="416"/>
        <end position="441"/>
    </location>
</feature>
<feature type="compositionally biased region" description="Low complexity" evidence="1">
    <location>
        <begin position="377"/>
        <end position="389"/>
    </location>
</feature>
<feature type="compositionally biased region" description="Gly residues" evidence="1">
    <location>
        <begin position="838"/>
        <end position="848"/>
    </location>
</feature>
<name>A0A9D4TL51_CHLVU</name>
<feature type="region of interest" description="Disordered" evidence="1">
    <location>
        <begin position="253"/>
        <end position="298"/>
    </location>
</feature>
<gene>
    <name evidence="2" type="ORF">D9Q98_007276</name>
</gene>
<feature type="region of interest" description="Disordered" evidence="1">
    <location>
        <begin position="339"/>
        <end position="454"/>
    </location>
</feature>
<reference evidence="2" key="1">
    <citation type="journal article" date="2019" name="Plant J.">
        <title>Chlorella vulgaris genome assembly and annotation reveals the molecular basis for metabolic acclimation to high light conditions.</title>
        <authorList>
            <person name="Cecchin M."/>
            <person name="Marcolungo L."/>
            <person name="Rossato M."/>
            <person name="Girolomoni L."/>
            <person name="Cosentino E."/>
            <person name="Cuine S."/>
            <person name="Li-Beisson Y."/>
            <person name="Delledonne M."/>
            <person name="Ballottari M."/>
        </authorList>
    </citation>
    <scope>NUCLEOTIDE SEQUENCE</scope>
    <source>
        <strain evidence="2">211/11P</strain>
    </source>
</reference>
<keyword evidence="3" id="KW-1185">Reference proteome</keyword>
<feature type="compositionally biased region" description="Low complexity" evidence="1">
    <location>
        <begin position="346"/>
        <end position="369"/>
    </location>
</feature>
<evidence type="ECO:0000256" key="1">
    <source>
        <dbReference type="SAM" id="MobiDB-lite"/>
    </source>
</evidence>
<protein>
    <submittedName>
        <fullName evidence="2">Uncharacterized protein</fullName>
    </submittedName>
</protein>
<dbReference type="AlphaFoldDB" id="A0A9D4TL51"/>
<feature type="compositionally biased region" description="Low complexity" evidence="1">
    <location>
        <begin position="176"/>
        <end position="190"/>
    </location>
</feature>
<dbReference type="OrthoDB" id="552616at2759"/>
<comment type="caution">
    <text evidence="2">The sequence shown here is derived from an EMBL/GenBank/DDBJ whole genome shotgun (WGS) entry which is preliminary data.</text>
</comment>
<dbReference type="Proteomes" id="UP001055712">
    <property type="component" value="Unassembled WGS sequence"/>
</dbReference>
<feature type="region of interest" description="Disordered" evidence="1">
    <location>
        <begin position="101"/>
        <end position="201"/>
    </location>
</feature>
<feature type="compositionally biased region" description="Low complexity" evidence="1">
    <location>
        <begin position="634"/>
        <end position="655"/>
    </location>
</feature>
<proteinExistence type="predicted"/>
<feature type="compositionally biased region" description="Low complexity" evidence="1">
    <location>
        <begin position="714"/>
        <end position="729"/>
    </location>
</feature>
<reference evidence="2" key="2">
    <citation type="submission" date="2020-11" db="EMBL/GenBank/DDBJ databases">
        <authorList>
            <person name="Cecchin M."/>
            <person name="Marcolungo L."/>
            <person name="Rossato M."/>
            <person name="Girolomoni L."/>
            <person name="Cosentino E."/>
            <person name="Cuine S."/>
            <person name="Li-Beisson Y."/>
            <person name="Delledonne M."/>
            <person name="Ballottari M."/>
        </authorList>
    </citation>
    <scope>NUCLEOTIDE SEQUENCE</scope>
    <source>
        <strain evidence="2">211/11P</strain>
        <tissue evidence="2">Whole cell</tissue>
    </source>
</reference>
<sequence>MTNGALLRSRLGLHGGARAVPAAAAPLNCALLDITGAASNQHQAKNTVWEGDWEKQHSQGPSSSDAAPLLPVCAIHASSFGKVEDEGPTWDLLGDLAATQHQQCQPQQHQQHKAHEQQAPTAQDQQPAASGVVAAPRFGRPDAEQHSCSATPGAPPQPLAEETDASMTDWRQPHATSIGRGRTDGSGSSGKRPGTLPTTRRKRLRSIFAEEEQQQQALAEGGSLLAGAAGGSLTPAGALEGSTAANDADLYAPLSSAGRSNGKGKPPPGAQPEQQAAGVTARMASAKPHGNPFARTGAAAKGSRITLAANTTALQPPSAAAAEAAGAVARFAGLPWGGSVAAAGKPGQQQQHIQPQQQQQPRNPFKPQQLDPMQQQRLARAEAALASSSSDDDDEFQLGSGGTFHPLTGCHPPTSQQQEQQAQQKELQGRQQQLQQHSRLQVRPQAKAGAGTVLQRRQEAEVVDLIGGDVVKAEPLLQPANQEHHQAPPPQIGGQQCAAQDSAAGQHQQAAWEADPGWSAQQNGAEAALAGPAQPFWQAAGDDWQEPQQRQQQSHEPWQRGGKQQQWPPPNQQQQQQQQQHWQAQEHQQQHQQQQPQLFWQAPDYEEGLDEVGEPGYAAGAGAGGKNGVEPHAQHWAGDQQGAAGGSAEWQQAQHAGGGLAHQAGGAGGGAGGDAPWWTRFPDFVPVAALHGGTDPRDGAAVYVNYRQQFTGVTSGGATTASRAVAGRGPFEAVGGGRTSGGKRQRNGGGGGQGGGRGSSGQGGAGSGGGGKTGYWLAEGGKNVYIDARGQKLWGQMAYRTAKKEQGEPLTAKGGSGRKRKAASAAGTPRRKGKKGGKAAGGGKRGKK</sequence>
<evidence type="ECO:0000313" key="2">
    <source>
        <dbReference type="EMBL" id="KAI3428449.1"/>
    </source>
</evidence>
<feature type="region of interest" description="Disordered" evidence="1">
    <location>
        <begin position="608"/>
        <end position="674"/>
    </location>
</feature>
<feature type="compositionally biased region" description="Gly residues" evidence="1">
    <location>
        <begin position="656"/>
        <end position="673"/>
    </location>
</feature>
<organism evidence="2 3">
    <name type="scientific">Chlorella vulgaris</name>
    <name type="common">Green alga</name>
    <dbReference type="NCBI Taxonomy" id="3077"/>
    <lineage>
        <taxon>Eukaryota</taxon>
        <taxon>Viridiplantae</taxon>
        <taxon>Chlorophyta</taxon>
        <taxon>core chlorophytes</taxon>
        <taxon>Trebouxiophyceae</taxon>
        <taxon>Chlorellales</taxon>
        <taxon>Chlorellaceae</taxon>
        <taxon>Chlorella clade</taxon>
        <taxon>Chlorella</taxon>
    </lineage>
</organism>
<dbReference type="EMBL" id="SIDB01000009">
    <property type="protein sequence ID" value="KAI3428449.1"/>
    <property type="molecule type" value="Genomic_DNA"/>
</dbReference>